<dbReference type="Proteomes" id="UP000887565">
    <property type="component" value="Unplaced"/>
</dbReference>
<keyword evidence="2" id="KW-1185">Reference proteome</keyword>
<dbReference type="AlphaFoldDB" id="A0A915IFN7"/>
<dbReference type="WBParaSite" id="nRc.2.0.1.t13001-RA">
    <property type="protein sequence ID" value="nRc.2.0.1.t13001-RA"/>
    <property type="gene ID" value="nRc.2.0.1.g13001"/>
</dbReference>
<name>A0A915IFN7_ROMCU</name>
<feature type="compositionally biased region" description="Polar residues" evidence="1">
    <location>
        <begin position="77"/>
        <end position="92"/>
    </location>
</feature>
<evidence type="ECO:0000313" key="2">
    <source>
        <dbReference type="Proteomes" id="UP000887565"/>
    </source>
</evidence>
<accession>A0A915IFN7</accession>
<evidence type="ECO:0000313" key="3">
    <source>
        <dbReference type="WBParaSite" id="nRc.2.0.1.t13001-RA"/>
    </source>
</evidence>
<reference evidence="3" key="1">
    <citation type="submission" date="2022-11" db="UniProtKB">
        <authorList>
            <consortium name="WormBaseParasite"/>
        </authorList>
    </citation>
    <scope>IDENTIFICATION</scope>
</reference>
<sequence length="92" mass="10527">MTAENFPTTMSNNQEYKPDLGPLEEQKEKTGVKSLIMNVSHVVEMGRLEMSISYKTDIYIPSILKLSMQRSHESNKKTTNLMKRSDAGQYQV</sequence>
<organism evidence="2 3">
    <name type="scientific">Romanomermis culicivorax</name>
    <name type="common">Nematode worm</name>
    <dbReference type="NCBI Taxonomy" id="13658"/>
    <lineage>
        <taxon>Eukaryota</taxon>
        <taxon>Metazoa</taxon>
        <taxon>Ecdysozoa</taxon>
        <taxon>Nematoda</taxon>
        <taxon>Enoplea</taxon>
        <taxon>Dorylaimia</taxon>
        <taxon>Mermithida</taxon>
        <taxon>Mermithoidea</taxon>
        <taxon>Mermithidae</taxon>
        <taxon>Romanomermis</taxon>
    </lineage>
</organism>
<evidence type="ECO:0000256" key="1">
    <source>
        <dbReference type="SAM" id="MobiDB-lite"/>
    </source>
</evidence>
<feature type="region of interest" description="Disordered" evidence="1">
    <location>
        <begin position="70"/>
        <end position="92"/>
    </location>
</feature>
<feature type="region of interest" description="Disordered" evidence="1">
    <location>
        <begin position="1"/>
        <end position="25"/>
    </location>
</feature>
<proteinExistence type="predicted"/>
<protein>
    <submittedName>
        <fullName evidence="3">Uncharacterized protein</fullName>
    </submittedName>
</protein>
<feature type="compositionally biased region" description="Polar residues" evidence="1">
    <location>
        <begin position="1"/>
        <end position="15"/>
    </location>
</feature>